<accession>A0ABP2TYY5</accession>
<keyword evidence="6" id="KW-0812">Transmembrane</keyword>
<name>A0ABP2TYY5_9GAMM</name>
<reference evidence="8 9" key="2">
    <citation type="journal article" date="2016" name="Int. J. Syst. Evol. Microbiol.">
        <title>Taxonomy of haemolytic and/or proteolytic strains of the genus Acinetobacter with the proposal of Acinetobacter courvalinii sp. nov. (genomic species 14 sensu Bouvet &amp; Jeanjean), Acinetobacter dispersus sp. nov. (genomic species 17), Acinetobacter modestus sp. nov., Acinetobacter proteolyticus sp. nov. and Acinetobacter vivianii sp. nov.</title>
        <authorList>
            <person name="Nemec A."/>
            <person name="Radolfova-Krizova L."/>
            <person name="Maixnerova M."/>
            <person name="Vrestiakova E."/>
            <person name="Jezek P."/>
            <person name="Sedo O."/>
        </authorList>
    </citation>
    <scope>NUCLEOTIDE SEQUENCE [LARGE SCALE GENOMIC DNA]</scope>
    <source>
        <strain evidence="8 9">NIPH 236</strain>
    </source>
</reference>
<proteinExistence type="predicted"/>
<feature type="transmembrane region" description="Helical" evidence="6">
    <location>
        <begin position="91"/>
        <end position="113"/>
    </location>
</feature>
<keyword evidence="6" id="KW-1133">Transmembrane helix</keyword>
<reference evidence="9" key="1">
    <citation type="submission" date="2013-02" db="EMBL/GenBank/DDBJ databases">
        <title>The Genome Sequence of Acinetobacter sp. NIPH 236.</title>
        <authorList>
            <consortium name="The Broad Institute Genome Sequencing Platform"/>
            <consortium name="The Broad Institute Genome Sequencing Center for Infectious Disease"/>
            <person name="Cerqueira G."/>
            <person name="Feldgarden M."/>
            <person name="Courvalin P."/>
            <person name="Perichon B."/>
            <person name="Grillot-Courvalin C."/>
            <person name="Clermont D."/>
            <person name="Rocha E."/>
            <person name="Yoon E.-J."/>
            <person name="Nemec A."/>
            <person name="Walker B."/>
            <person name="Young S.K."/>
            <person name="Zeng Q."/>
            <person name="Gargeya S."/>
            <person name="Fitzgerald M."/>
            <person name="Haas B."/>
            <person name="Abouelleil A."/>
            <person name="Alvarado L."/>
            <person name="Arachchi H.M."/>
            <person name="Berlin A.M."/>
            <person name="Chapman S.B."/>
            <person name="Dewar J."/>
            <person name="Goldberg J."/>
            <person name="Griggs A."/>
            <person name="Gujja S."/>
            <person name="Hansen M."/>
            <person name="Howarth C."/>
            <person name="Imamovic A."/>
            <person name="Larimer J."/>
            <person name="McCowan C."/>
            <person name="Murphy C."/>
            <person name="Neiman D."/>
            <person name="Pearson M."/>
            <person name="Priest M."/>
            <person name="Roberts A."/>
            <person name="Saif S."/>
            <person name="Shea T."/>
            <person name="Sisk P."/>
            <person name="Sykes S."/>
            <person name="Wortman J."/>
            <person name="Nusbaum C."/>
            <person name="Birren B."/>
        </authorList>
    </citation>
    <scope>NUCLEOTIDE SEQUENCE [LARGE SCALE GENOMIC DNA]</scope>
    <source>
        <strain evidence="9">NIPH 236</strain>
    </source>
</reference>
<feature type="transmembrane region" description="Helical" evidence="6">
    <location>
        <begin position="151"/>
        <end position="168"/>
    </location>
</feature>
<evidence type="ECO:0000313" key="8">
    <source>
        <dbReference type="EMBL" id="ENU27439.1"/>
    </source>
</evidence>
<dbReference type="Proteomes" id="UP000013190">
    <property type="component" value="Unassembled WGS sequence"/>
</dbReference>
<evidence type="ECO:0000256" key="3">
    <source>
        <dbReference type="ARBA" id="ARBA00022679"/>
    </source>
</evidence>
<dbReference type="EMBL" id="APOJ01000022">
    <property type="protein sequence ID" value="ENU27439.1"/>
    <property type="molecule type" value="Genomic_DNA"/>
</dbReference>
<dbReference type="PANTHER" id="PTHR24421:SF10">
    <property type="entry name" value="NITRATE_NITRITE SENSOR PROTEIN NARQ"/>
    <property type="match status" value="1"/>
</dbReference>
<dbReference type="Gene3D" id="3.30.565.10">
    <property type="entry name" value="Histidine kinase-like ATPase, C-terminal domain"/>
    <property type="match status" value="1"/>
</dbReference>
<feature type="transmembrane region" description="Helical" evidence="6">
    <location>
        <begin position="6"/>
        <end position="24"/>
    </location>
</feature>
<comment type="catalytic activity">
    <reaction evidence="1">
        <text>ATP + protein L-histidine = ADP + protein N-phospho-L-histidine.</text>
        <dbReference type="EC" id="2.7.13.3"/>
    </reaction>
</comment>
<feature type="domain" description="Histidine kinase/HSP90-like ATPase" evidence="7">
    <location>
        <begin position="330"/>
        <end position="408"/>
    </location>
</feature>
<feature type="transmembrane region" description="Helical" evidence="6">
    <location>
        <begin position="183"/>
        <end position="203"/>
    </location>
</feature>
<dbReference type="InterPro" id="IPR036890">
    <property type="entry name" value="HATPase_C_sf"/>
</dbReference>
<keyword evidence="9" id="KW-1185">Reference proteome</keyword>
<feature type="transmembrane region" description="Helical" evidence="6">
    <location>
        <begin position="64"/>
        <end position="84"/>
    </location>
</feature>
<dbReference type="InterPro" id="IPR050482">
    <property type="entry name" value="Sensor_HK_TwoCompSys"/>
</dbReference>
<evidence type="ECO:0000313" key="9">
    <source>
        <dbReference type="Proteomes" id="UP000013190"/>
    </source>
</evidence>
<evidence type="ECO:0000256" key="2">
    <source>
        <dbReference type="ARBA" id="ARBA00012438"/>
    </source>
</evidence>
<dbReference type="CDD" id="cd16917">
    <property type="entry name" value="HATPase_UhpB-NarQ-NarX-like"/>
    <property type="match status" value="1"/>
</dbReference>
<comment type="caution">
    <text evidence="8">The sequence shown here is derived from an EMBL/GenBank/DDBJ whole genome shotgun (WGS) entry which is preliminary data.</text>
</comment>
<dbReference type="PANTHER" id="PTHR24421">
    <property type="entry name" value="NITRATE/NITRITE SENSOR PROTEIN NARX-RELATED"/>
    <property type="match status" value="1"/>
</dbReference>
<evidence type="ECO:0000256" key="5">
    <source>
        <dbReference type="ARBA" id="ARBA00023012"/>
    </source>
</evidence>
<sequence>MSIIQNSFNLFIPIFIIAFGAILLTTTLKKYLPPSISWLSIFLMMTGSSLLILHLAPVQKTPHWYFFFSLIYLGVFFSFAQAVLYKFNQSFSFKFSFILVSIFIPILFYFAYLNSKLELTLLISFLFSACIVGLKFPKIFAVNSYSMIDKVIKIIFLSSGLIFIVPLIDQKIIFQTVHTDHDWFQIQLCFLFGLLIFSTLLIISNVKDILNIHQTELERMRRQERLQFSHDLHDILGSSLVRSIGVISQSKENFDNQQFLSILKLLRDDLREVIDSGSSVSGEVPKTPILWGAPVRHRFSQIFNELSIQSVWDFAEVWHSQPSALECLTLLRITEEALTNVIKHSYAKKVIVRLYFSDLKQIILEIEDDGIGFNVDEVNSANVNIGLRSMKIRLEKIHSVMDVQSKRGQTIIRVIQS</sequence>
<dbReference type="EC" id="2.7.13.3" evidence="2"/>
<keyword evidence="5" id="KW-0902">Two-component regulatory system</keyword>
<keyword evidence="6" id="KW-0472">Membrane</keyword>
<evidence type="ECO:0000256" key="1">
    <source>
        <dbReference type="ARBA" id="ARBA00000085"/>
    </source>
</evidence>
<keyword evidence="4" id="KW-0418">Kinase</keyword>
<dbReference type="SUPFAM" id="SSF55874">
    <property type="entry name" value="ATPase domain of HSP90 chaperone/DNA topoisomerase II/histidine kinase"/>
    <property type="match status" value="1"/>
</dbReference>
<keyword evidence="3" id="KW-0808">Transferase</keyword>
<feature type="transmembrane region" description="Helical" evidence="6">
    <location>
        <begin position="36"/>
        <end position="58"/>
    </location>
</feature>
<protein>
    <recommendedName>
        <fullName evidence="2">histidine kinase</fullName>
        <ecNumber evidence="2">2.7.13.3</ecNumber>
    </recommendedName>
</protein>
<evidence type="ECO:0000256" key="6">
    <source>
        <dbReference type="SAM" id="Phobius"/>
    </source>
</evidence>
<dbReference type="InterPro" id="IPR003594">
    <property type="entry name" value="HATPase_dom"/>
</dbReference>
<gene>
    <name evidence="8" type="ORF">F992_01553</name>
</gene>
<dbReference type="Pfam" id="PF02518">
    <property type="entry name" value="HATPase_c"/>
    <property type="match status" value="1"/>
</dbReference>
<evidence type="ECO:0000259" key="7">
    <source>
        <dbReference type="Pfam" id="PF02518"/>
    </source>
</evidence>
<evidence type="ECO:0000256" key="4">
    <source>
        <dbReference type="ARBA" id="ARBA00022777"/>
    </source>
</evidence>
<organism evidence="8 9">
    <name type="scientific">Acinetobacter modestus</name>
    <dbReference type="NCBI Taxonomy" id="1776740"/>
    <lineage>
        <taxon>Bacteria</taxon>
        <taxon>Pseudomonadati</taxon>
        <taxon>Pseudomonadota</taxon>
        <taxon>Gammaproteobacteria</taxon>
        <taxon>Moraxellales</taxon>
        <taxon>Moraxellaceae</taxon>
        <taxon>Acinetobacter</taxon>
    </lineage>
</organism>